<proteinExistence type="inferred from homology"/>
<dbReference type="NCBIfam" id="NF001859">
    <property type="entry name" value="PRK00591.1"/>
    <property type="match status" value="1"/>
</dbReference>
<dbReference type="PANTHER" id="PTHR43804:SF7">
    <property type="entry name" value="LD18447P"/>
    <property type="match status" value="1"/>
</dbReference>
<comment type="subcellular location">
    <subcellularLocation>
        <location evidence="2 7">Cytoplasm</location>
    </subcellularLocation>
</comment>
<evidence type="ECO:0000256" key="6">
    <source>
        <dbReference type="ARBA" id="ARBA00022917"/>
    </source>
</evidence>
<organism evidence="10 11">
    <name type="scientific">Rhodopirellula islandica</name>
    <dbReference type="NCBI Taxonomy" id="595434"/>
    <lineage>
        <taxon>Bacteria</taxon>
        <taxon>Pseudomonadati</taxon>
        <taxon>Planctomycetota</taxon>
        <taxon>Planctomycetia</taxon>
        <taxon>Pirellulales</taxon>
        <taxon>Pirellulaceae</taxon>
        <taxon>Rhodopirellula</taxon>
    </lineage>
</organism>
<dbReference type="FunFam" id="3.30.70.1660:FF:000004">
    <property type="entry name" value="Peptide chain release factor 1"/>
    <property type="match status" value="1"/>
</dbReference>
<dbReference type="InterPro" id="IPR000352">
    <property type="entry name" value="Pep_chain_release_fac_I"/>
</dbReference>
<dbReference type="InterPro" id="IPR045853">
    <property type="entry name" value="Pep_chain_release_fac_I_sf"/>
</dbReference>
<evidence type="ECO:0000256" key="1">
    <source>
        <dbReference type="ARBA" id="ARBA00002986"/>
    </source>
</evidence>
<comment type="PTM">
    <text evidence="7">Methylated by PrmC. Methylation increases the termination efficiency of RF1.</text>
</comment>
<dbReference type="SUPFAM" id="SSF75620">
    <property type="entry name" value="Release factor"/>
    <property type="match status" value="1"/>
</dbReference>
<dbReference type="Gene3D" id="3.30.70.1660">
    <property type="match status" value="1"/>
</dbReference>
<dbReference type="InterPro" id="IPR050057">
    <property type="entry name" value="Prokaryotic/Mito_RF"/>
</dbReference>
<evidence type="ECO:0000313" key="11">
    <source>
        <dbReference type="Proteomes" id="UP000036367"/>
    </source>
</evidence>
<evidence type="ECO:0000256" key="8">
    <source>
        <dbReference type="NCBIfam" id="TIGR00019"/>
    </source>
</evidence>
<sequence>MSGSIRDILEEKLARFEKLEGDMSNPDVLSDGARMSATAREHGGLNRLANQYRSFKRLTDEIHQCVAMVAEAEDSEEREMAESEMETLRKERETIWEDLLSLTVGGEDSHRTRCVMEIRAGTGGDEAALFARDLYEMYTRYAEKVGWKTEVMDASPTEMGGFKDITLTLEGDNVFRDLQYESGGHRVQRVPETETQGRVHTSAATVAVMPEPEDVEIDLKPDDYRKDFFGASGPGGQHVNKTDSAVRLTHHESGIVVQCQDEKSQHKNLAKALRVLKARIYEKKREEEAAKQAEARKGLIGSGDRSQRIRTYNFPQNRLTDHRINLTIYKLDQIIAGDLHPVTEALIEYDRDQLRGDMID</sequence>
<keyword evidence="4 7" id="KW-0488">Methylation</keyword>
<dbReference type="PANTHER" id="PTHR43804">
    <property type="entry name" value="LD18447P"/>
    <property type="match status" value="1"/>
</dbReference>
<reference evidence="10" key="1">
    <citation type="submission" date="2015-05" db="EMBL/GenBank/DDBJ databases">
        <title>Permanent draft genome of Rhodopirellula islandicus K833.</title>
        <authorList>
            <person name="Kizina J."/>
            <person name="Richter M."/>
            <person name="Glockner F.O."/>
            <person name="Harder J."/>
        </authorList>
    </citation>
    <scope>NUCLEOTIDE SEQUENCE [LARGE SCALE GENOMIC DNA]</scope>
    <source>
        <strain evidence="10">K833</strain>
    </source>
</reference>
<evidence type="ECO:0000256" key="7">
    <source>
        <dbReference type="HAMAP-Rule" id="MF_00093"/>
    </source>
</evidence>
<dbReference type="AlphaFoldDB" id="A0A0J1BN84"/>
<dbReference type="Gene3D" id="6.10.140.1950">
    <property type="match status" value="1"/>
</dbReference>
<dbReference type="FunFam" id="3.30.160.20:FF:000004">
    <property type="entry name" value="Peptide chain release factor 1"/>
    <property type="match status" value="1"/>
</dbReference>
<evidence type="ECO:0000256" key="4">
    <source>
        <dbReference type="ARBA" id="ARBA00022481"/>
    </source>
</evidence>
<dbReference type="GO" id="GO:0016149">
    <property type="term" value="F:translation release factor activity, codon specific"/>
    <property type="evidence" value="ECO:0007669"/>
    <property type="project" value="UniProtKB-UniRule"/>
</dbReference>
<dbReference type="InterPro" id="IPR004373">
    <property type="entry name" value="RF-1"/>
</dbReference>
<dbReference type="Gene3D" id="3.30.160.20">
    <property type="match status" value="1"/>
</dbReference>
<dbReference type="Proteomes" id="UP000036367">
    <property type="component" value="Unassembled WGS sequence"/>
</dbReference>
<dbReference type="GO" id="GO:0005829">
    <property type="term" value="C:cytosol"/>
    <property type="evidence" value="ECO:0007669"/>
    <property type="project" value="UniProtKB-ARBA"/>
</dbReference>
<dbReference type="EMBL" id="LECT01000001">
    <property type="protein sequence ID" value="KLU07922.1"/>
    <property type="molecule type" value="Genomic_DNA"/>
</dbReference>
<feature type="modified residue" description="N5-methylglutamine" evidence="7">
    <location>
        <position position="237"/>
    </location>
</feature>
<accession>A0A0J1BN84</accession>
<dbReference type="STRING" id="595434.RISK_000101"/>
<evidence type="ECO:0000256" key="2">
    <source>
        <dbReference type="ARBA" id="ARBA00004496"/>
    </source>
</evidence>
<dbReference type="Pfam" id="PF03462">
    <property type="entry name" value="PCRF"/>
    <property type="match status" value="1"/>
</dbReference>
<gene>
    <name evidence="7" type="primary">prfA</name>
    <name evidence="10" type="ORF">RISK_000101</name>
</gene>
<evidence type="ECO:0000256" key="5">
    <source>
        <dbReference type="ARBA" id="ARBA00022490"/>
    </source>
</evidence>
<keyword evidence="5 7" id="KW-0963">Cytoplasm</keyword>
<dbReference type="HAMAP" id="MF_00093">
    <property type="entry name" value="Rel_fac_1"/>
    <property type="match status" value="1"/>
</dbReference>
<evidence type="ECO:0000313" key="10">
    <source>
        <dbReference type="EMBL" id="KLU07922.1"/>
    </source>
</evidence>
<protein>
    <recommendedName>
        <fullName evidence="7 8">Peptide chain release factor 1</fullName>
        <shortName evidence="7">RF-1</shortName>
    </recommendedName>
</protein>
<keyword evidence="6 7" id="KW-0648">Protein biosynthesis</keyword>
<name>A0A0J1BN84_RHOIS</name>
<comment type="function">
    <text evidence="1 7">Peptide chain release factor 1 directs the termination of translation in response to the peptide chain termination codons UAG and UAA.</text>
</comment>
<evidence type="ECO:0000259" key="9">
    <source>
        <dbReference type="SMART" id="SM00937"/>
    </source>
</evidence>
<dbReference type="NCBIfam" id="TIGR00019">
    <property type="entry name" value="prfA"/>
    <property type="match status" value="1"/>
</dbReference>
<dbReference type="PATRIC" id="fig|595434.4.peg.96"/>
<feature type="domain" description="Peptide chain release factor" evidence="9">
    <location>
        <begin position="67"/>
        <end position="181"/>
    </location>
</feature>
<comment type="similarity">
    <text evidence="3 7">Belongs to the prokaryotic/mitochondrial release factor family.</text>
</comment>
<dbReference type="Pfam" id="PF00472">
    <property type="entry name" value="RF-1"/>
    <property type="match status" value="1"/>
</dbReference>
<keyword evidence="11" id="KW-1185">Reference proteome</keyword>
<dbReference type="InterPro" id="IPR005139">
    <property type="entry name" value="PCRF"/>
</dbReference>
<dbReference type="OrthoDB" id="9806673at2"/>
<evidence type="ECO:0000256" key="3">
    <source>
        <dbReference type="ARBA" id="ARBA00010835"/>
    </source>
</evidence>
<dbReference type="FunFam" id="3.30.70.1660:FF:000002">
    <property type="entry name" value="Peptide chain release factor 1"/>
    <property type="match status" value="1"/>
</dbReference>
<comment type="caution">
    <text evidence="10">The sequence shown here is derived from an EMBL/GenBank/DDBJ whole genome shotgun (WGS) entry which is preliminary data.</text>
</comment>
<dbReference type="RefSeq" id="WP_047812264.1">
    <property type="nucleotide sequence ID" value="NZ_LECT01000001.1"/>
</dbReference>
<dbReference type="SMART" id="SM00937">
    <property type="entry name" value="PCRF"/>
    <property type="match status" value="1"/>
</dbReference>